<dbReference type="InterPro" id="IPR036374">
    <property type="entry name" value="OxRdtase_Mopterin-bd_sf"/>
</dbReference>
<feature type="transmembrane region" description="Helical" evidence="2">
    <location>
        <begin position="110"/>
        <end position="127"/>
    </location>
</feature>
<dbReference type="InterPro" id="IPR000572">
    <property type="entry name" value="OxRdtase_Mopterin-bd_dom"/>
</dbReference>
<dbReference type="GO" id="GO:0008482">
    <property type="term" value="F:sulfite oxidase activity"/>
    <property type="evidence" value="ECO:0007669"/>
    <property type="project" value="TreeGrafter"/>
</dbReference>
<dbReference type="EMBL" id="FNDN01000005">
    <property type="protein sequence ID" value="SDI08192.1"/>
    <property type="molecule type" value="Genomic_DNA"/>
</dbReference>
<evidence type="ECO:0000259" key="3">
    <source>
        <dbReference type="Pfam" id="PF00174"/>
    </source>
</evidence>
<gene>
    <name evidence="4" type="ORF">SAMN05444695_10517</name>
</gene>
<feature type="transmembrane region" description="Helical" evidence="2">
    <location>
        <begin position="184"/>
        <end position="202"/>
    </location>
</feature>
<keyword evidence="2" id="KW-1133">Transmembrane helix</keyword>
<dbReference type="SUPFAM" id="SSF56524">
    <property type="entry name" value="Oxidoreductase molybdopterin-binding domain"/>
    <property type="match status" value="1"/>
</dbReference>
<proteinExistence type="predicted"/>
<name>A0A1G8HNM4_9NOCA</name>
<dbReference type="InterPro" id="IPR014756">
    <property type="entry name" value="Ig_E-set"/>
</dbReference>
<feature type="domain" description="Oxidoreductase molybdopterin-binding" evidence="3">
    <location>
        <begin position="259"/>
        <end position="411"/>
    </location>
</feature>
<feature type="transmembrane region" description="Helical" evidence="2">
    <location>
        <begin position="84"/>
        <end position="103"/>
    </location>
</feature>
<dbReference type="Proteomes" id="UP000183263">
    <property type="component" value="Unassembled WGS sequence"/>
</dbReference>
<reference evidence="4 5" key="1">
    <citation type="submission" date="2016-10" db="EMBL/GenBank/DDBJ databases">
        <authorList>
            <person name="de Groot N.N."/>
        </authorList>
    </citation>
    <scope>NUCLEOTIDE SEQUENCE [LARGE SCALE GENOMIC DNA]</scope>
    <source>
        <strain evidence="4 5">DSM 44892</strain>
    </source>
</reference>
<dbReference type="Pfam" id="PF17957">
    <property type="entry name" value="Big_7"/>
    <property type="match status" value="1"/>
</dbReference>
<evidence type="ECO:0000256" key="1">
    <source>
        <dbReference type="SAM" id="MobiDB-lite"/>
    </source>
</evidence>
<evidence type="ECO:0000313" key="4">
    <source>
        <dbReference type="EMBL" id="SDI08192.1"/>
    </source>
</evidence>
<organism evidence="4 5">
    <name type="scientific">Rhodococcus triatomae</name>
    <dbReference type="NCBI Taxonomy" id="300028"/>
    <lineage>
        <taxon>Bacteria</taxon>
        <taxon>Bacillati</taxon>
        <taxon>Actinomycetota</taxon>
        <taxon>Actinomycetes</taxon>
        <taxon>Mycobacteriales</taxon>
        <taxon>Nocardiaceae</taxon>
        <taxon>Rhodococcus</taxon>
    </lineage>
</organism>
<dbReference type="Gene3D" id="2.60.40.650">
    <property type="match status" value="1"/>
</dbReference>
<dbReference type="GO" id="GO:0006790">
    <property type="term" value="P:sulfur compound metabolic process"/>
    <property type="evidence" value="ECO:0007669"/>
    <property type="project" value="TreeGrafter"/>
</dbReference>
<dbReference type="GO" id="GO:0020037">
    <property type="term" value="F:heme binding"/>
    <property type="evidence" value="ECO:0007669"/>
    <property type="project" value="TreeGrafter"/>
</dbReference>
<dbReference type="Gene3D" id="3.90.420.10">
    <property type="entry name" value="Oxidoreductase, molybdopterin-binding domain"/>
    <property type="match status" value="1"/>
</dbReference>
<evidence type="ECO:0000313" key="5">
    <source>
        <dbReference type="Proteomes" id="UP000183263"/>
    </source>
</evidence>
<accession>A0A1G8HNM4</accession>
<dbReference type="GO" id="GO:0043546">
    <property type="term" value="F:molybdopterin cofactor binding"/>
    <property type="evidence" value="ECO:0007669"/>
    <property type="project" value="TreeGrafter"/>
</dbReference>
<dbReference type="Pfam" id="PF00174">
    <property type="entry name" value="Oxidored_molyb"/>
    <property type="match status" value="1"/>
</dbReference>
<dbReference type="PANTHER" id="PTHR19372">
    <property type="entry name" value="SULFITE REDUCTASE"/>
    <property type="match status" value="1"/>
</dbReference>
<keyword evidence="2" id="KW-0812">Transmembrane</keyword>
<keyword evidence="2" id="KW-0472">Membrane</keyword>
<dbReference type="AlphaFoldDB" id="A0A1G8HNM4"/>
<keyword evidence="5" id="KW-1185">Reference proteome</keyword>
<protein>
    <submittedName>
        <fullName evidence="4">Sulfite oxidase</fullName>
    </submittedName>
</protein>
<dbReference type="PANTHER" id="PTHR19372:SF7">
    <property type="entry name" value="SULFITE OXIDASE, MITOCHONDRIAL"/>
    <property type="match status" value="1"/>
</dbReference>
<evidence type="ECO:0000256" key="2">
    <source>
        <dbReference type="SAM" id="Phobius"/>
    </source>
</evidence>
<feature type="region of interest" description="Disordered" evidence="1">
    <location>
        <begin position="502"/>
        <end position="533"/>
    </location>
</feature>
<feature type="transmembrane region" description="Helical" evidence="2">
    <location>
        <begin position="26"/>
        <end position="51"/>
    </location>
</feature>
<dbReference type="SUPFAM" id="SSF81296">
    <property type="entry name" value="E set domains"/>
    <property type="match status" value="1"/>
</dbReference>
<feature type="transmembrane region" description="Helical" evidence="2">
    <location>
        <begin position="133"/>
        <end position="155"/>
    </location>
</feature>
<sequence length="533" mass="56905">MDVDSATDDDTGTTPGRPRRRLVARALSGVVAAATVLGVGELVAVAVAPAASPFYAVGSTTVDRSPAWAREFAIDTFGTNDKPALFIGMTLLIVVASIAAGLLERRRRPVGSLVLAGLGAVGVYAALSRPTATWTYAVPTIVGVVAGIVLLRLLIHTLDAEPTSEEHSRPAPGGKVRRLPRRQFILLLGAGATVAAAAGVAGRELGRRIASVAENRRLFLIPRVAAPAPPIPVGTDLAPVGATPFVTPNAEFYRIDTALQVPQLTTDEWQLRIHGLVDRPITLDWDDLTARTPVERIITLTCVSNEIGGPLAGNARWIGYPIQDLLDEVGVHADADMLLSKSVDGFTIGTPVAALRDGRDAILAVAMNGEPLPLEHGYPVRQVVPGLYGYVSATKWVVDWELTRFDRAEAYWTKRGWGVRAPIKTASRIDVPAAFAPVTAGPVTVAGTAWAQQRGVEAVEVRVDGGPWQQATLAPEYSIDTWRQWTWEWDATPGLHRLEVRATDGTGDTQPEDRVPPIPDGATGWHSSSVTVR</sequence>